<reference evidence="3" key="1">
    <citation type="journal article" date="2019" name="Int. J. Syst. Evol. Microbiol.">
        <title>The Global Catalogue of Microorganisms (GCM) 10K type strain sequencing project: providing services to taxonomists for standard genome sequencing and annotation.</title>
        <authorList>
            <consortium name="The Broad Institute Genomics Platform"/>
            <consortium name="The Broad Institute Genome Sequencing Center for Infectious Disease"/>
            <person name="Wu L."/>
            <person name="Ma J."/>
        </authorList>
    </citation>
    <scope>NUCLEOTIDE SEQUENCE [LARGE SCALE GENOMIC DNA]</scope>
    <source>
        <strain evidence="3">JCM 17017</strain>
    </source>
</reference>
<evidence type="ECO:0000313" key="3">
    <source>
        <dbReference type="Proteomes" id="UP001501624"/>
    </source>
</evidence>
<accession>A0ABP7JA66</accession>
<proteinExistence type="predicted"/>
<evidence type="ECO:0000313" key="2">
    <source>
        <dbReference type="EMBL" id="GAA3839067.1"/>
    </source>
</evidence>
<organism evidence="2 3">
    <name type="scientific">Amycolatopsis tucumanensis</name>
    <dbReference type="NCBI Taxonomy" id="401106"/>
    <lineage>
        <taxon>Bacteria</taxon>
        <taxon>Bacillati</taxon>
        <taxon>Actinomycetota</taxon>
        <taxon>Actinomycetes</taxon>
        <taxon>Pseudonocardiales</taxon>
        <taxon>Pseudonocardiaceae</taxon>
        <taxon>Amycolatopsis</taxon>
    </lineage>
</organism>
<comment type="caution">
    <text evidence="2">The sequence shown here is derived from an EMBL/GenBank/DDBJ whole genome shotgun (WGS) entry which is preliminary data.</text>
</comment>
<evidence type="ECO:0000256" key="1">
    <source>
        <dbReference type="SAM" id="MobiDB-lite"/>
    </source>
</evidence>
<dbReference type="Proteomes" id="UP001501624">
    <property type="component" value="Unassembled WGS sequence"/>
</dbReference>
<dbReference type="RefSeq" id="WP_237335345.1">
    <property type="nucleotide sequence ID" value="NZ_BAABCM010000011.1"/>
</dbReference>
<keyword evidence="3" id="KW-1185">Reference proteome</keyword>
<name>A0ABP7JA66_9PSEU</name>
<sequence length="108" mass="11584">MAVAPFGIDVVVVQPGIIRTCFEDGTAAQLTSWTSRAGLSTLTANWSRAKASGTSSTAGGGAFEVLALAGVHRQRVVSGFPQRRHPRHDPGRHPRHQTPLPLSRPDHR</sequence>
<feature type="region of interest" description="Disordered" evidence="1">
    <location>
        <begin position="76"/>
        <end position="108"/>
    </location>
</feature>
<gene>
    <name evidence="2" type="ORF">GCM10022380_66620</name>
</gene>
<dbReference type="EMBL" id="BAABCM010000011">
    <property type="protein sequence ID" value="GAA3839067.1"/>
    <property type="molecule type" value="Genomic_DNA"/>
</dbReference>
<protein>
    <submittedName>
        <fullName evidence="2">Uncharacterized protein</fullName>
    </submittedName>
</protein>